<protein>
    <recommendedName>
        <fullName evidence="5">Zinc-finger domain-containing protein</fullName>
    </recommendedName>
</protein>
<dbReference type="RefSeq" id="WP_157070318.1">
    <property type="nucleotide sequence ID" value="NZ_CP011125.1"/>
</dbReference>
<feature type="transmembrane region" description="Helical" evidence="2">
    <location>
        <begin position="100"/>
        <end position="120"/>
    </location>
</feature>
<sequence>MTSDEARDLFGDVIEGSLDPAKKAAFEAALASDPELQDELDAYRMVVRGAAAIGGDAGDQKEGPEASPDLLPGVQSRLRARSRGRFYRDRFAEQAGPRGTLPVLVAILVALLLATGWLAVQSFVQVEGPPSPTTHP</sequence>
<gene>
    <name evidence="3" type="ORF">DB32_008487</name>
</gene>
<evidence type="ECO:0000256" key="2">
    <source>
        <dbReference type="SAM" id="Phobius"/>
    </source>
</evidence>
<organism evidence="3 4">
    <name type="scientific">Sandaracinus amylolyticus</name>
    <dbReference type="NCBI Taxonomy" id="927083"/>
    <lineage>
        <taxon>Bacteria</taxon>
        <taxon>Pseudomonadati</taxon>
        <taxon>Myxococcota</taxon>
        <taxon>Polyangia</taxon>
        <taxon>Polyangiales</taxon>
        <taxon>Sandaracinaceae</taxon>
        <taxon>Sandaracinus</taxon>
    </lineage>
</organism>
<reference evidence="3 4" key="1">
    <citation type="submission" date="2015-03" db="EMBL/GenBank/DDBJ databases">
        <title>Genome assembly of Sandaracinus amylolyticus DSM 53668.</title>
        <authorList>
            <person name="Sharma G."/>
            <person name="Subramanian S."/>
        </authorList>
    </citation>
    <scope>NUCLEOTIDE SEQUENCE [LARGE SCALE GENOMIC DNA]</scope>
    <source>
        <strain evidence="3 4">DSM 53668</strain>
    </source>
</reference>
<keyword evidence="2" id="KW-1133">Transmembrane helix</keyword>
<dbReference type="EMBL" id="CP011125">
    <property type="protein sequence ID" value="AKF11338.1"/>
    <property type="molecule type" value="Genomic_DNA"/>
</dbReference>
<dbReference type="OrthoDB" id="5522751at2"/>
<dbReference type="AlphaFoldDB" id="A0A0F6YNE4"/>
<evidence type="ECO:0000256" key="1">
    <source>
        <dbReference type="SAM" id="MobiDB-lite"/>
    </source>
</evidence>
<proteinExistence type="predicted"/>
<evidence type="ECO:0008006" key="5">
    <source>
        <dbReference type="Google" id="ProtNLM"/>
    </source>
</evidence>
<name>A0A0F6YNE4_9BACT</name>
<evidence type="ECO:0000313" key="3">
    <source>
        <dbReference type="EMBL" id="AKF11338.1"/>
    </source>
</evidence>
<keyword evidence="2" id="KW-0812">Transmembrane</keyword>
<evidence type="ECO:0000313" key="4">
    <source>
        <dbReference type="Proteomes" id="UP000034883"/>
    </source>
</evidence>
<dbReference type="KEGG" id="samy:DB32_008487"/>
<dbReference type="Proteomes" id="UP000034883">
    <property type="component" value="Chromosome"/>
</dbReference>
<keyword evidence="4" id="KW-1185">Reference proteome</keyword>
<accession>A0A0F6YNE4</accession>
<feature type="region of interest" description="Disordered" evidence="1">
    <location>
        <begin position="54"/>
        <end position="74"/>
    </location>
</feature>
<keyword evidence="2" id="KW-0472">Membrane</keyword>
<dbReference type="STRING" id="927083.DB32_008487"/>